<dbReference type="CDD" id="cd00009">
    <property type="entry name" value="AAA"/>
    <property type="match status" value="1"/>
</dbReference>
<feature type="domain" description="Sigma-54 factor interaction" evidence="8">
    <location>
        <begin position="277"/>
        <end position="506"/>
    </location>
</feature>
<dbReference type="KEGG" id="fwa:DCMF_23045"/>
<proteinExistence type="predicted"/>
<keyword evidence="5" id="KW-0804">Transcription</keyword>
<dbReference type="PANTHER" id="PTHR32071">
    <property type="entry name" value="TRANSCRIPTIONAL REGULATORY PROTEIN"/>
    <property type="match status" value="1"/>
</dbReference>
<dbReference type="PANTHER" id="PTHR32071:SF57">
    <property type="entry name" value="C4-DICARBOXYLATE TRANSPORT TRANSCRIPTIONAL REGULATORY PROTEIN DCTD"/>
    <property type="match status" value="1"/>
</dbReference>
<dbReference type="InterPro" id="IPR000014">
    <property type="entry name" value="PAS"/>
</dbReference>
<dbReference type="RefSeq" id="WP_148136596.1">
    <property type="nucleotide sequence ID" value="NZ_CP017634.1"/>
</dbReference>
<evidence type="ECO:0000313" key="11">
    <source>
        <dbReference type="EMBL" id="ATW27248.1"/>
    </source>
</evidence>
<feature type="domain" description="PAS" evidence="9">
    <location>
        <begin position="133"/>
        <end position="178"/>
    </location>
</feature>
<dbReference type="InterPro" id="IPR058031">
    <property type="entry name" value="AAA_lid_NorR"/>
</dbReference>
<dbReference type="InterPro" id="IPR013767">
    <property type="entry name" value="PAS_fold"/>
</dbReference>
<evidence type="ECO:0000259" key="9">
    <source>
        <dbReference type="PROSITE" id="PS50112"/>
    </source>
</evidence>
<dbReference type="InterPro" id="IPR025944">
    <property type="entry name" value="Sigma_54_int_dom_CS"/>
</dbReference>
<keyword evidence="2" id="KW-0058">Aromatic hydrocarbons catabolism</keyword>
<dbReference type="GO" id="GO:0006355">
    <property type="term" value="P:regulation of DNA-templated transcription"/>
    <property type="evidence" value="ECO:0007669"/>
    <property type="project" value="InterPro"/>
</dbReference>
<accession>A0A3G1KXN8</accession>
<feature type="coiled-coil region" evidence="7">
    <location>
        <begin position="240"/>
        <end position="270"/>
    </location>
</feature>
<dbReference type="Gene3D" id="1.10.10.60">
    <property type="entry name" value="Homeodomain-like"/>
    <property type="match status" value="1"/>
</dbReference>
<dbReference type="InterPro" id="IPR030828">
    <property type="entry name" value="HTH_TyrR"/>
</dbReference>
<dbReference type="EMBL" id="CP017634">
    <property type="protein sequence ID" value="ATW27248.1"/>
    <property type="molecule type" value="Genomic_DNA"/>
</dbReference>
<sequence>MIKLADISHDDFFLLPSGAKVADVLEDILDHHTQYIIRCSEKEVGAVYRTSVLLREALKNGSGSLGENILVSERFAVIQEGDSLLDLLALEDHPDLIVLVNEGTVPVGMIDGLEAIRKLLHDFYGMIPGTKLSLPEYRDIVEQLEEEIFVTDGAGFILYLNPEGEKVCGVKLEEVIGKHVSDLEKAKIFTSSTTVEVLKTKKKANLLQKLKSGKTVLATGRPIFDQKGRLVRVLSTTKDVREINHLMEQIEQKNKEIKHKNQELTLLRESIFAQDNFVCKSPKMTGIKDTIIKIAPTDITVLIQGESGVGKEVVTKLIHNLGLRNRYPLIKINCGLIPENLLESELFGYEGGAFTGANKHGKLGKIELANQGTLFLDEIGEMPLSLQVKLLEFLQDREFTRVGGTQKIKIDTRVILATNRDLQTMVNQGRFRRDLFYRLNVLPINIPPLRERVEDIPVLAEYFLDQFNNKYQMNKKLAPDVIEAFYEYDWPGNVRELVHFIERIMVISDADFITRDMLPEVFGGNPSPRQTIICTDLIPLKKAKNELEAQLIKRAYEIYKSTYKVGKVLEIDQSTVVKLLKKYR</sequence>
<dbReference type="SMART" id="SM00382">
    <property type="entry name" value="AAA"/>
    <property type="match status" value="1"/>
</dbReference>
<evidence type="ECO:0000259" key="10">
    <source>
        <dbReference type="PROSITE" id="PS50113"/>
    </source>
</evidence>
<dbReference type="AlphaFoldDB" id="A0A3G1KXN8"/>
<keyword evidence="12" id="KW-1185">Reference proteome</keyword>
<dbReference type="Gene3D" id="1.10.8.60">
    <property type="match status" value="1"/>
</dbReference>
<dbReference type="PROSITE" id="PS50045">
    <property type="entry name" value="SIGMA54_INTERACT_4"/>
    <property type="match status" value="1"/>
</dbReference>
<dbReference type="Pfam" id="PF25601">
    <property type="entry name" value="AAA_lid_14"/>
    <property type="match status" value="1"/>
</dbReference>
<dbReference type="InterPro" id="IPR035965">
    <property type="entry name" value="PAS-like_dom_sf"/>
</dbReference>
<dbReference type="Gene3D" id="3.40.50.300">
    <property type="entry name" value="P-loop containing nucleotide triphosphate hydrolases"/>
    <property type="match status" value="1"/>
</dbReference>
<dbReference type="InterPro" id="IPR000700">
    <property type="entry name" value="PAS-assoc_C"/>
</dbReference>
<protein>
    <recommendedName>
        <fullName evidence="6">HTH-type transcriptional regulatory protein TyrR</fullName>
    </recommendedName>
</protein>
<evidence type="ECO:0000259" key="8">
    <source>
        <dbReference type="PROSITE" id="PS50045"/>
    </source>
</evidence>
<organism evidence="11 12">
    <name type="scientific">Formimonas warabiya</name>
    <dbReference type="NCBI Taxonomy" id="1761012"/>
    <lineage>
        <taxon>Bacteria</taxon>
        <taxon>Bacillati</taxon>
        <taxon>Bacillota</taxon>
        <taxon>Clostridia</taxon>
        <taxon>Eubacteriales</taxon>
        <taxon>Peptococcaceae</taxon>
        <taxon>Candidatus Formimonas</taxon>
    </lineage>
</organism>
<dbReference type="InterPro" id="IPR009057">
    <property type="entry name" value="Homeodomain-like_sf"/>
</dbReference>
<evidence type="ECO:0000256" key="4">
    <source>
        <dbReference type="ARBA" id="ARBA00023015"/>
    </source>
</evidence>
<dbReference type="Pfam" id="PF00989">
    <property type="entry name" value="PAS"/>
    <property type="match status" value="1"/>
</dbReference>
<keyword evidence="7" id="KW-0175">Coiled coil</keyword>
<dbReference type="InterPro" id="IPR003593">
    <property type="entry name" value="AAA+_ATPase"/>
</dbReference>
<dbReference type="PROSITE" id="PS00688">
    <property type="entry name" value="SIGMA54_INTERACT_3"/>
    <property type="match status" value="1"/>
</dbReference>
<dbReference type="Gene3D" id="3.30.450.20">
    <property type="entry name" value="PAS domain"/>
    <property type="match status" value="1"/>
</dbReference>
<reference evidence="11 12" key="1">
    <citation type="submission" date="2016-10" db="EMBL/GenBank/DDBJ databases">
        <title>Complete Genome Sequence of Peptococcaceae strain DCMF.</title>
        <authorList>
            <person name="Edwards R.J."/>
            <person name="Holland S.I."/>
            <person name="Deshpande N.P."/>
            <person name="Wong Y.K."/>
            <person name="Ertan H."/>
            <person name="Manefield M."/>
            <person name="Russell T.L."/>
            <person name="Lee M.J."/>
        </authorList>
    </citation>
    <scope>NUCLEOTIDE SEQUENCE [LARGE SCALE GENOMIC DNA]</scope>
    <source>
        <strain evidence="11 12">DCMF</strain>
    </source>
</reference>
<dbReference type="PROSITE" id="PS00675">
    <property type="entry name" value="SIGMA54_INTERACT_1"/>
    <property type="match status" value="1"/>
</dbReference>
<keyword evidence="3" id="KW-0067">ATP-binding</keyword>
<evidence type="ECO:0000256" key="5">
    <source>
        <dbReference type="ARBA" id="ARBA00023163"/>
    </source>
</evidence>
<evidence type="ECO:0000256" key="6">
    <source>
        <dbReference type="ARBA" id="ARBA00029500"/>
    </source>
</evidence>
<evidence type="ECO:0000256" key="2">
    <source>
        <dbReference type="ARBA" id="ARBA00022797"/>
    </source>
</evidence>
<keyword evidence="4" id="KW-0805">Transcription regulation</keyword>
<dbReference type="InterPro" id="IPR027417">
    <property type="entry name" value="P-loop_NTPase"/>
</dbReference>
<name>A0A3G1KXN8_FORW1</name>
<gene>
    <name evidence="11" type="ORF">DCMF_23045</name>
</gene>
<dbReference type="OrthoDB" id="1803236at2"/>
<dbReference type="GO" id="GO:0005524">
    <property type="term" value="F:ATP binding"/>
    <property type="evidence" value="ECO:0007669"/>
    <property type="project" value="UniProtKB-KW"/>
</dbReference>
<evidence type="ECO:0000256" key="3">
    <source>
        <dbReference type="ARBA" id="ARBA00022840"/>
    </source>
</evidence>
<evidence type="ECO:0000313" key="12">
    <source>
        <dbReference type="Proteomes" id="UP000323521"/>
    </source>
</evidence>
<evidence type="ECO:0000256" key="1">
    <source>
        <dbReference type="ARBA" id="ARBA00022741"/>
    </source>
</evidence>
<dbReference type="SUPFAM" id="SSF46689">
    <property type="entry name" value="Homeodomain-like"/>
    <property type="match status" value="1"/>
</dbReference>
<dbReference type="Proteomes" id="UP000323521">
    <property type="component" value="Chromosome"/>
</dbReference>
<dbReference type="PROSITE" id="PS50112">
    <property type="entry name" value="PAS"/>
    <property type="match status" value="1"/>
</dbReference>
<evidence type="ECO:0000256" key="7">
    <source>
        <dbReference type="SAM" id="Coils"/>
    </source>
</evidence>
<dbReference type="SUPFAM" id="SSF55785">
    <property type="entry name" value="PYP-like sensor domain (PAS domain)"/>
    <property type="match status" value="1"/>
</dbReference>
<dbReference type="PROSITE" id="PS50113">
    <property type="entry name" value="PAC"/>
    <property type="match status" value="1"/>
</dbReference>
<dbReference type="NCBIfam" id="TIGR00229">
    <property type="entry name" value="sensory_box"/>
    <property type="match status" value="1"/>
</dbReference>
<feature type="domain" description="PAC" evidence="10">
    <location>
        <begin position="200"/>
        <end position="252"/>
    </location>
</feature>
<dbReference type="FunFam" id="3.40.50.300:FF:000006">
    <property type="entry name" value="DNA-binding transcriptional regulator NtrC"/>
    <property type="match status" value="1"/>
</dbReference>
<dbReference type="SUPFAM" id="SSF52540">
    <property type="entry name" value="P-loop containing nucleoside triphosphate hydrolases"/>
    <property type="match status" value="1"/>
</dbReference>
<keyword evidence="1" id="KW-0547">Nucleotide-binding</keyword>
<dbReference type="Pfam" id="PF00158">
    <property type="entry name" value="Sigma54_activat"/>
    <property type="match status" value="1"/>
</dbReference>
<dbReference type="CDD" id="cd00130">
    <property type="entry name" value="PAS"/>
    <property type="match status" value="1"/>
</dbReference>
<dbReference type="InterPro" id="IPR002078">
    <property type="entry name" value="Sigma_54_int"/>
</dbReference>
<dbReference type="Pfam" id="PF18024">
    <property type="entry name" value="HTH_50"/>
    <property type="match status" value="1"/>
</dbReference>
<dbReference type="InterPro" id="IPR025662">
    <property type="entry name" value="Sigma_54_int_dom_ATP-bd_1"/>
</dbReference>
<dbReference type="GO" id="GO:0003677">
    <property type="term" value="F:DNA binding"/>
    <property type="evidence" value="ECO:0007669"/>
    <property type="project" value="UniProtKB-KW"/>
</dbReference>